<accession>A0A6N6JN55</accession>
<dbReference type="EMBL" id="BLJE01000006">
    <property type="protein sequence ID" value="GFE66939.1"/>
    <property type="molecule type" value="Genomic_DNA"/>
</dbReference>
<comment type="caution">
    <text evidence="1">The sequence shown here is derived from an EMBL/GenBank/DDBJ whole genome shotgun (WGS) entry which is preliminary data.</text>
</comment>
<name>A0A6N6JN55_9RHOB</name>
<protein>
    <recommendedName>
        <fullName evidence="3">Response regulatory domain-containing protein</fullName>
    </recommendedName>
</protein>
<evidence type="ECO:0008006" key="3">
    <source>
        <dbReference type="Google" id="ProtNLM"/>
    </source>
</evidence>
<reference evidence="1 2" key="1">
    <citation type="submission" date="2019-12" db="EMBL/GenBank/DDBJ databases">
        <title>Litoreibacter badius sp. nov., a novel bacteriochlorophyll a-containing bacterium in the genus Litoreibacter.</title>
        <authorList>
            <person name="Kanamuro M."/>
            <person name="Takabe Y."/>
            <person name="Mori K."/>
            <person name="Takaichi S."/>
            <person name="Hanada S."/>
        </authorList>
    </citation>
    <scope>NUCLEOTIDE SEQUENCE [LARGE SCALE GENOMIC DNA]</scope>
    <source>
        <strain evidence="1 2">K6</strain>
    </source>
</reference>
<sequence length="154" mass="16551">MGISFTISISDCHAKDDTISHVSHIQTAAAPEFVSPHIWTAPNILIVNFSPSDYGTLASANLPPNGALHFAKPAELCRKLIAHLAPEIVVVPLINHDDNSDAVDVAKVLTALEFDGVLRVLSTCLPRPQIVERELQAYAKGMIVDLAPVSRALI</sequence>
<dbReference type="RefSeq" id="WP_159810423.1">
    <property type="nucleotide sequence ID" value="NZ_BLJE01000006.1"/>
</dbReference>
<keyword evidence="2" id="KW-1185">Reference proteome</keyword>
<organism evidence="1 2">
    <name type="scientific">Litoreibacter roseus</name>
    <dbReference type="NCBI Taxonomy" id="2601869"/>
    <lineage>
        <taxon>Bacteria</taxon>
        <taxon>Pseudomonadati</taxon>
        <taxon>Pseudomonadota</taxon>
        <taxon>Alphaproteobacteria</taxon>
        <taxon>Rhodobacterales</taxon>
        <taxon>Roseobacteraceae</taxon>
        <taxon>Litoreibacter</taxon>
    </lineage>
</organism>
<evidence type="ECO:0000313" key="1">
    <source>
        <dbReference type="EMBL" id="GFE66939.1"/>
    </source>
</evidence>
<dbReference type="OrthoDB" id="7864872at2"/>
<gene>
    <name evidence="1" type="ORF">KIN_40130</name>
</gene>
<dbReference type="Proteomes" id="UP000436822">
    <property type="component" value="Unassembled WGS sequence"/>
</dbReference>
<evidence type="ECO:0000313" key="2">
    <source>
        <dbReference type="Proteomes" id="UP000436822"/>
    </source>
</evidence>
<dbReference type="AlphaFoldDB" id="A0A6N6JN55"/>
<proteinExistence type="predicted"/>